<gene>
    <name evidence="3" type="ORF">DBRI1063_LOCUS21920</name>
</gene>
<proteinExistence type="predicted"/>
<feature type="transmembrane region" description="Helical" evidence="2">
    <location>
        <begin position="36"/>
        <end position="57"/>
    </location>
</feature>
<keyword evidence="2" id="KW-0812">Transmembrane</keyword>
<keyword evidence="2" id="KW-1133">Transmembrane helix</keyword>
<evidence type="ECO:0000256" key="1">
    <source>
        <dbReference type="SAM" id="MobiDB-lite"/>
    </source>
</evidence>
<keyword evidence="2" id="KW-0472">Membrane</keyword>
<evidence type="ECO:0000256" key="2">
    <source>
        <dbReference type="SAM" id="Phobius"/>
    </source>
</evidence>
<feature type="transmembrane region" description="Helical" evidence="2">
    <location>
        <begin position="6"/>
        <end position="24"/>
    </location>
</feature>
<name>A0A7S1ZX26_9STRA</name>
<organism evidence="3">
    <name type="scientific">Ditylum brightwellii</name>
    <dbReference type="NCBI Taxonomy" id="49249"/>
    <lineage>
        <taxon>Eukaryota</taxon>
        <taxon>Sar</taxon>
        <taxon>Stramenopiles</taxon>
        <taxon>Ochrophyta</taxon>
        <taxon>Bacillariophyta</taxon>
        <taxon>Mediophyceae</taxon>
        <taxon>Lithodesmiophycidae</taxon>
        <taxon>Lithodesmiales</taxon>
        <taxon>Lithodesmiaceae</taxon>
        <taxon>Ditylum</taxon>
    </lineage>
</organism>
<dbReference type="EMBL" id="HBGN01034054">
    <property type="protein sequence ID" value="CAD9351385.1"/>
    <property type="molecule type" value="Transcribed_RNA"/>
</dbReference>
<dbReference type="AlphaFoldDB" id="A0A7S1ZX26"/>
<reference evidence="3" key="1">
    <citation type="submission" date="2021-01" db="EMBL/GenBank/DDBJ databases">
        <authorList>
            <person name="Corre E."/>
            <person name="Pelletier E."/>
            <person name="Niang G."/>
            <person name="Scheremetjew M."/>
            <person name="Finn R."/>
            <person name="Kale V."/>
            <person name="Holt S."/>
            <person name="Cochrane G."/>
            <person name="Meng A."/>
            <person name="Brown T."/>
            <person name="Cohen L."/>
        </authorList>
    </citation>
    <scope>NUCLEOTIDE SEQUENCE</scope>
    <source>
        <strain evidence="3">Pop2</strain>
    </source>
</reference>
<evidence type="ECO:0000313" key="3">
    <source>
        <dbReference type="EMBL" id="CAD9351385.1"/>
    </source>
</evidence>
<sequence>MIWGALNSVLLTVVVFAGATFLVVWEVTRPFLKKVIAILIGITATLTFKTILVTVLGRVNYAAFYRKRPWIGNVSGVALECWHLGLTTGYMLARTIKLIVAALLYVGRVDTPFLGEGIGNIGPVNLDAFPTIYRKGLLSAEAHRHPYIERLGYLYLLKIKHGSNFATTSGSVWRLLFVFSLMPWLRKYRIANDDDLPEGLLLQKLAIKSDTKYEQIILQQQQEIRMLREENRELGEGDDSKNNNKADELDDEGSQHSKNVAVIIGEDDE</sequence>
<protein>
    <submittedName>
        <fullName evidence="3">Uncharacterized protein</fullName>
    </submittedName>
</protein>
<accession>A0A7S1ZX26</accession>
<feature type="region of interest" description="Disordered" evidence="1">
    <location>
        <begin position="230"/>
        <end position="269"/>
    </location>
</feature>
<feature type="compositionally biased region" description="Basic and acidic residues" evidence="1">
    <location>
        <begin position="230"/>
        <end position="247"/>
    </location>
</feature>